<sequence length="211" mass="23548">MSVYEAIRTRRDVRAEFTGEPIDDTTLWRILGAAHCAPSVGNSQPWDFVIIRNRATLRTFAAHVAERRRDFARSLPADRARTFAPIKIEGIEESGTGIVVVHDDARGGPQVLGRATVPETGLYSTILAVQNLWLAATAERVGVGWVSFYDEAFLTDLMDLPAGVRPVAWLCIGPVAEFQQAPDLERFGWRDRRPLHAAIHEERYTPAGREQ</sequence>
<dbReference type="PANTHER" id="PTHR23026">
    <property type="entry name" value="NADPH NITROREDUCTASE"/>
    <property type="match status" value="1"/>
</dbReference>
<feature type="domain" description="Nitroreductase" evidence="4">
    <location>
        <begin position="7"/>
        <end position="173"/>
    </location>
</feature>
<evidence type="ECO:0000256" key="1">
    <source>
        <dbReference type="ARBA" id="ARBA00022630"/>
    </source>
</evidence>
<gene>
    <name evidence="5" type="primary">bluB</name>
    <name evidence="5" type="ORF">ABZ510_27540</name>
</gene>
<dbReference type="InterPro" id="IPR050627">
    <property type="entry name" value="Nitroreductase/BluB"/>
</dbReference>
<dbReference type="PANTHER" id="PTHR23026:SF90">
    <property type="entry name" value="IODOTYROSINE DEIODINASE 1"/>
    <property type="match status" value="1"/>
</dbReference>
<dbReference type="Proteomes" id="UP001550628">
    <property type="component" value="Unassembled WGS sequence"/>
</dbReference>
<evidence type="ECO:0000256" key="3">
    <source>
        <dbReference type="ARBA" id="ARBA00023002"/>
    </source>
</evidence>
<dbReference type="InterPro" id="IPR012825">
    <property type="entry name" value="BluB"/>
</dbReference>
<accession>A0ABV2WXL1</accession>
<evidence type="ECO:0000313" key="5">
    <source>
        <dbReference type="EMBL" id="MEU1955604.1"/>
    </source>
</evidence>
<dbReference type="GO" id="GO:0102919">
    <property type="term" value="F:5,6-dimethylbenzimidazole synthase activity"/>
    <property type="evidence" value="ECO:0007669"/>
    <property type="project" value="UniProtKB-EC"/>
</dbReference>
<keyword evidence="6" id="KW-1185">Reference proteome</keyword>
<dbReference type="SUPFAM" id="SSF55469">
    <property type="entry name" value="FMN-dependent nitroreductase-like"/>
    <property type="match status" value="1"/>
</dbReference>
<dbReference type="EC" id="1.13.11.79" evidence="5"/>
<keyword evidence="3 5" id="KW-0560">Oxidoreductase</keyword>
<dbReference type="RefSeq" id="WP_030523359.1">
    <property type="nucleotide sequence ID" value="NZ_JBEYBD010000015.1"/>
</dbReference>
<dbReference type="EMBL" id="JBEYBF010000025">
    <property type="protein sequence ID" value="MEU1955604.1"/>
    <property type="molecule type" value="Genomic_DNA"/>
</dbReference>
<dbReference type="GeneID" id="96245079"/>
<dbReference type="Pfam" id="PF00881">
    <property type="entry name" value="Nitroreductase"/>
    <property type="match status" value="1"/>
</dbReference>
<keyword evidence="2" id="KW-0288">FMN</keyword>
<evidence type="ECO:0000259" key="4">
    <source>
        <dbReference type="Pfam" id="PF00881"/>
    </source>
</evidence>
<dbReference type="InterPro" id="IPR000415">
    <property type="entry name" value="Nitroreductase-like"/>
</dbReference>
<dbReference type="InterPro" id="IPR029479">
    <property type="entry name" value="Nitroreductase"/>
</dbReference>
<reference evidence="5 6" key="1">
    <citation type="submission" date="2024-06" db="EMBL/GenBank/DDBJ databases">
        <title>The Natural Products Discovery Center: Release of the First 8490 Sequenced Strains for Exploring Actinobacteria Biosynthetic Diversity.</title>
        <authorList>
            <person name="Kalkreuter E."/>
            <person name="Kautsar S.A."/>
            <person name="Yang D."/>
            <person name="Bader C.D."/>
            <person name="Teijaro C.N."/>
            <person name="Fluegel L."/>
            <person name="Davis C.M."/>
            <person name="Simpson J.R."/>
            <person name="Lauterbach L."/>
            <person name="Steele A.D."/>
            <person name="Gui C."/>
            <person name="Meng S."/>
            <person name="Li G."/>
            <person name="Viehrig K."/>
            <person name="Ye F."/>
            <person name="Su P."/>
            <person name="Kiefer A.F."/>
            <person name="Nichols A."/>
            <person name="Cepeda A.J."/>
            <person name="Yan W."/>
            <person name="Fan B."/>
            <person name="Jiang Y."/>
            <person name="Adhikari A."/>
            <person name="Zheng C.-J."/>
            <person name="Schuster L."/>
            <person name="Cowan T.M."/>
            <person name="Smanski M.J."/>
            <person name="Chevrette M.G."/>
            <person name="De Carvalho L.P.S."/>
            <person name="Shen B."/>
        </authorList>
    </citation>
    <scope>NUCLEOTIDE SEQUENCE [LARGE SCALE GENOMIC DNA]</scope>
    <source>
        <strain evidence="5 6">NPDC019708</strain>
    </source>
</reference>
<proteinExistence type="predicted"/>
<name>A0ABV2WXL1_9NOCA</name>
<comment type="caution">
    <text evidence="5">The sequence shown here is derived from an EMBL/GenBank/DDBJ whole genome shotgun (WGS) entry which is preliminary data.</text>
</comment>
<protein>
    <submittedName>
        <fullName evidence="5">5,6-dimethylbenzimidazole synthase</fullName>
        <ecNumber evidence="5">1.13.11.79</ecNumber>
    </submittedName>
</protein>
<evidence type="ECO:0000313" key="6">
    <source>
        <dbReference type="Proteomes" id="UP001550628"/>
    </source>
</evidence>
<evidence type="ECO:0000256" key="2">
    <source>
        <dbReference type="ARBA" id="ARBA00022643"/>
    </source>
</evidence>
<dbReference type="NCBIfam" id="TIGR02476">
    <property type="entry name" value="BluB"/>
    <property type="match status" value="1"/>
</dbReference>
<dbReference type="Gene3D" id="3.40.109.10">
    <property type="entry name" value="NADH Oxidase"/>
    <property type="match status" value="1"/>
</dbReference>
<organism evidence="5 6">
    <name type="scientific">Nocardia rhamnosiphila</name>
    <dbReference type="NCBI Taxonomy" id="426716"/>
    <lineage>
        <taxon>Bacteria</taxon>
        <taxon>Bacillati</taxon>
        <taxon>Actinomycetota</taxon>
        <taxon>Actinomycetes</taxon>
        <taxon>Mycobacteriales</taxon>
        <taxon>Nocardiaceae</taxon>
        <taxon>Nocardia</taxon>
    </lineage>
</organism>
<keyword evidence="1" id="KW-0285">Flavoprotein</keyword>